<gene>
    <name evidence="3" type="ORF">ACET3X_006633</name>
</gene>
<feature type="region of interest" description="Disordered" evidence="1">
    <location>
        <begin position="288"/>
        <end position="325"/>
    </location>
</feature>
<feature type="compositionally biased region" description="Polar residues" evidence="1">
    <location>
        <begin position="13"/>
        <end position="28"/>
    </location>
</feature>
<keyword evidence="2" id="KW-0812">Transmembrane</keyword>
<feature type="region of interest" description="Disordered" evidence="1">
    <location>
        <begin position="1"/>
        <end position="193"/>
    </location>
</feature>
<sequence length="1028" mass="112272">MSSTRRDMHGQQPPLTSFSRSTFNTAYQTDGDAHAHDPHTPSDEQISVHFNDGFEGSRNLDRSTFDTETYVDSQRATSRQNSRSFAGRVSRQKSRRRELLGRPAKPGITVDTSFTRHRGTEPHQVFPHGGERGSGSVRRSPWFGLGRSSTRNKGLGITKGTPQPENTHQKKPSIDRSEADTAISMTPGSKSWQEISPWDRRIPIGISVPTDSISDFSTLQASRHRAGSDSTLVTPSIIITPAAVKSVWSPDTPFTESDYTPSIYSRYQSTFANSNVPPVPALPIGLSQASGAETARDTQGATGHARNDTLDSAGTAFEEDDDSKRKDRIMSTSTVFEEDETPLRERTVENSLAIDTSMVPTPRRSQGWWNVITTPFVMTPKSSTWTEPGRDGDRTPDVPIVPLQYGTRQREESIPLTKGPDNTAIAVSSAPSQRDSEKVVFHPTPEPSSDPHRGVTSPLSTMSASPVVGTAAIGTVLMPRQVEEPRQINVNIELQDRRPTADSYSVRANYPPPLQHLHTSAPAPQAESGAFPHTNANTSQQSLPVFAPPPKFAQKNSHWSYDNVSRSSSQASSPNLKGGKKHRKVCDMMSIWPFGKKRSQNPQGADKEKKKKRGICFWSCCCCLIFLVLLAIIIPVVVVLTRKGNDNNDNNDNKPTPTQPSADIGNQWLNLTDYPPIPTGILTVAQPEAVEEESGCVAPTTLWSCALPKELQQSVAPNKPDQPNFQIEITFENGSVAELPKSERVKRAMNPVSAGAFVRSLLHARAAASPSPAPPSTADMSFLGQTTDGNSAPFDGEDTGLFISMQDPTVGASRMVKRADASDPTNITAVIPPPMLASDGTAAPANLLPFPSAQPLRLYNRGKDNEHYGFYNYFDRSIFLKQINGTNRGGNPADVEGGSTKDAAKLRCTYSETRFLVQIWTRSKESKTLLQRSAADESDVFKRPGTFPYPVTITIDRHGGDAAKKNLYCYEMEDDGSIKDEESKKSFRFEDRGFGGNLVKGTQGQGSVSGPIDGGTGGCRCQWQNWLS</sequence>
<evidence type="ECO:0000313" key="4">
    <source>
        <dbReference type="Proteomes" id="UP001578633"/>
    </source>
</evidence>
<proteinExistence type="predicted"/>
<organism evidence="3 4">
    <name type="scientific">Alternaria dauci</name>
    <dbReference type="NCBI Taxonomy" id="48095"/>
    <lineage>
        <taxon>Eukaryota</taxon>
        <taxon>Fungi</taxon>
        <taxon>Dikarya</taxon>
        <taxon>Ascomycota</taxon>
        <taxon>Pezizomycotina</taxon>
        <taxon>Dothideomycetes</taxon>
        <taxon>Pleosporomycetidae</taxon>
        <taxon>Pleosporales</taxon>
        <taxon>Pleosporineae</taxon>
        <taxon>Pleosporaceae</taxon>
        <taxon>Alternaria</taxon>
        <taxon>Alternaria sect. Porri</taxon>
    </lineage>
</organism>
<feature type="compositionally biased region" description="Polar residues" evidence="1">
    <location>
        <begin position="534"/>
        <end position="543"/>
    </location>
</feature>
<feature type="region of interest" description="Disordered" evidence="1">
    <location>
        <begin position="410"/>
        <end position="462"/>
    </location>
</feature>
<dbReference type="Proteomes" id="UP001578633">
    <property type="component" value="Chromosome 6"/>
</dbReference>
<feature type="compositionally biased region" description="Polar residues" evidence="1">
    <location>
        <begin position="554"/>
        <end position="575"/>
    </location>
</feature>
<feature type="compositionally biased region" description="Polar residues" evidence="1">
    <location>
        <begin position="183"/>
        <end position="193"/>
    </location>
</feature>
<feature type="transmembrane region" description="Helical" evidence="2">
    <location>
        <begin position="615"/>
        <end position="640"/>
    </location>
</feature>
<feature type="compositionally biased region" description="Basic and acidic residues" evidence="1">
    <location>
        <begin position="31"/>
        <end position="42"/>
    </location>
</feature>
<feature type="compositionally biased region" description="Polar residues" evidence="1">
    <location>
        <begin position="288"/>
        <end position="301"/>
    </location>
</feature>
<feature type="region of interest" description="Disordered" evidence="1">
    <location>
        <begin position="644"/>
        <end position="665"/>
    </location>
</feature>
<feature type="region of interest" description="Disordered" evidence="1">
    <location>
        <begin position="495"/>
        <end position="583"/>
    </location>
</feature>
<comment type="caution">
    <text evidence="3">The sequence shown here is derived from an EMBL/GenBank/DDBJ whole genome shotgun (WGS) entry which is preliminary data.</text>
</comment>
<evidence type="ECO:0000313" key="3">
    <source>
        <dbReference type="EMBL" id="KAL1794817.1"/>
    </source>
</evidence>
<accession>A0ABR3UF49</accession>
<feature type="region of interest" description="Disordered" evidence="1">
    <location>
        <begin position="380"/>
        <end position="399"/>
    </location>
</feature>
<dbReference type="GeneID" id="96086955"/>
<evidence type="ECO:0008006" key="5">
    <source>
        <dbReference type="Google" id="ProtNLM"/>
    </source>
</evidence>
<evidence type="ECO:0000256" key="2">
    <source>
        <dbReference type="SAM" id="Phobius"/>
    </source>
</evidence>
<feature type="compositionally biased region" description="Polar residues" evidence="1">
    <location>
        <begin position="66"/>
        <end position="84"/>
    </location>
</feature>
<protein>
    <recommendedName>
        <fullName evidence="5">Glycoprotease family protein</fullName>
    </recommendedName>
</protein>
<reference evidence="3 4" key="1">
    <citation type="submission" date="2024-09" db="EMBL/GenBank/DDBJ databases">
        <title>T2T genomes of carrot and Alternaria dauci and their utility for understanding host-pathogen interaction during carrot leaf blight disease.</title>
        <authorList>
            <person name="Liu W."/>
            <person name="Xu S."/>
            <person name="Ou C."/>
            <person name="Liu X."/>
            <person name="Zhuang F."/>
            <person name="Deng X.W."/>
        </authorList>
    </citation>
    <scope>NUCLEOTIDE SEQUENCE [LARGE SCALE GENOMIC DNA]</scope>
    <source>
        <strain evidence="3 4">A2016</strain>
    </source>
</reference>
<dbReference type="EMBL" id="JBHGVX010000006">
    <property type="protein sequence ID" value="KAL1794817.1"/>
    <property type="molecule type" value="Genomic_DNA"/>
</dbReference>
<name>A0ABR3UF49_9PLEO</name>
<keyword evidence="2" id="KW-1133">Transmembrane helix</keyword>
<keyword evidence="4" id="KW-1185">Reference proteome</keyword>
<dbReference type="RefSeq" id="XP_069305401.1">
    <property type="nucleotide sequence ID" value="XM_069452784.1"/>
</dbReference>
<evidence type="ECO:0000256" key="1">
    <source>
        <dbReference type="SAM" id="MobiDB-lite"/>
    </source>
</evidence>
<keyword evidence="2" id="KW-0472">Membrane</keyword>